<feature type="binding site" evidence="8">
    <location>
        <begin position="329"/>
        <end position="331"/>
    </location>
    <ligand>
        <name>GTP</name>
        <dbReference type="ChEBI" id="CHEBI:37565"/>
    </ligand>
</feature>
<dbReference type="UniPathway" id="UPA00075">
    <property type="reaction ID" value="UER00335"/>
</dbReference>
<feature type="binding site" evidence="8">
    <location>
        <position position="12"/>
    </location>
    <ligand>
        <name>Mg(2+)</name>
        <dbReference type="ChEBI" id="CHEBI:18420"/>
    </ligand>
</feature>
<dbReference type="AlphaFoldDB" id="A0A2N8HDN3"/>
<dbReference type="PANTHER" id="PTHR11846">
    <property type="entry name" value="ADENYLOSUCCINATE SYNTHETASE"/>
    <property type="match status" value="1"/>
</dbReference>
<keyword evidence="4 8" id="KW-0547">Nucleotide-binding</keyword>
<feature type="binding site" description="in other chain" evidence="8">
    <location>
        <position position="301"/>
    </location>
    <ligand>
        <name>IMP</name>
        <dbReference type="ChEBI" id="CHEBI:58053"/>
        <note>ligand shared between dimeric partners</note>
    </ligand>
</feature>
<dbReference type="InterPro" id="IPR042110">
    <property type="entry name" value="Adenylosuccinate_synth_dom2"/>
</dbReference>
<feature type="binding site" description="in other chain" evidence="8">
    <location>
        <begin position="12"/>
        <end position="15"/>
    </location>
    <ligand>
        <name>IMP</name>
        <dbReference type="ChEBI" id="CHEBI:58053"/>
        <note>ligand shared between dimeric partners</note>
    </ligand>
</feature>
<keyword evidence="8" id="KW-0963">Cytoplasm</keyword>
<dbReference type="GO" id="GO:0005737">
    <property type="term" value="C:cytoplasm"/>
    <property type="evidence" value="ECO:0007669"/>
    <property type="project" value="UniProtKB-SubCell"/>
</dbReference>
<dbReference type="GO" id="GO:0005525">
    <property type="term" value="F:GTP binding"/>
    <property type="evidence" value="ECO:0007669"/>
    <property type="project" value="UniProtKB-UniRule"/>
</dbReference>
<feature type="binding site" evidence="8">
    <location>
        <position position="39"/>
    </location>
    <ligand>
        <name>Mg(2+)</name>
        <dbReference type="ChEBI" id="CHEBI:18420"/>
    </ligand>
</feature>
<feature type="binding site" evidence="8">
    <location>
        <begin position="411"/>
        <end position="413"/>
    </location>
    <ligand>
        <name>GTP</name>
        <dbReference type="ChEBI" id="CHEBI:37565"/>
    </ligand>
</feature>
<dbReference type="Gene3D" id="3.40.440.10">
    <property type="entry name" value="Adenylosuccinate Synthetase, subunit A, domain 1"/>
    <property type="match status" value="1"/>
</dbReference>
<comment type="catalytic activity">
    <reaction evidence="8 10">
        <text>IMP + L-aspartate + GTP = N(6)-(1,2-dicarboxyethyl)-AMP + GDP + phosphate + 2 H(+)</text>
        <dbReference type="Rhea" id="RHEA:15753"/>
        <dbReference type="ChEBI" id="CHEBI:15378"/>
        <dbReference type="ChEBI" id="CHEBI:29991"/>
        <dbReference type="ChEBI" id="CHEBI:37565"/>
        <dbReference type="ChEBI" id="CHEBI:43474"/>
        <dbReference type="ChEBI" id="CHEBI:57567"/>
        <dbReference type="ChEBI" id="CHEBI:58053"/>
        <dbReference type="ChEBI" id="CHEBI:58189"/>
        <dbReference type="EC" id="6.3.4.4"/>
    </reaction>
</comment>
<keyword evidence="5 8" id="KW-0658">Purine biosynthesis</keyword>
<dbReference type="InterPro" id="IPR042109">
    <property type="entry name" value="Adenylosuccinate_synth_dom1"/>
</dbReference>
<dbReference type="SUPFAM" id="SSF52540">
    <property type="entry name" value="P-loop containing nucleoside triphosphate hydrolases"/>
    <property type="match status" value="1"/>
</dbReference>
<evidence type="ECO:0000313" key="12">
    <source>
        <dbReference type="Proteomes" id="UP000236000"/>
    </source>
</evidence>
<comment type="subunit">
    <text evidence="1 8">Homodimer.</text>
</comment>
<dbReference type="SMART" id="SM00788">
    <property type="entry name" value="Adenylsucc_synt"/>
    <property type="match status" value="1"/>
</dbReference>
<dbReference type="Gene3D" id="1.10.300.10">
    <property type="entry name" value="Adenylosuccinate Synthetase, subunit A, domain 2"/>
    <property type="match status" value="1"/>
</dbReference>
<comment type="subcellular location">
    <subcellularLocation>
        <location evidence="8">Cytoplasm</location>
    </subcellularLocation>
</comment>
<evidence type="ECO:0000256" key="3">
    <source>
        <dbReference type="ARBA" id="ARBA00022723"/>
    </source>
</evidence>
<dbReference type="HAMAP" id="MF_00011">
    <property type="entry name" value="Adenylosucc_synth"/>
    <property type="match status" value="1"/>
</dbReference>
<dbReference type="GO" id="GO:0044208">
    <property type="term" value="P:'de novo' AMP biosynthetic process"/>
    <property type="evidence" value="ECO:0007669"/>
    <property type="project" value="UniProtKB-UniRule"/>
</dbReference>
<dbReference type="NCBIfam" id="NF002223">
    <property type="entry name" value="PRK01117.1"/>
    <property type="match status" value="1"/>
</dbReference>
<organism evidence="11 12">
    <name type="scientific">Akkermansia muciniphila</name>
    <dbReference type="NCBI Taxonomy" id="239935"/>
    <lineage>
        <taxon>Bacteria</taxon>
        <taxon>Pseudomonadati</taxon>
        <taxon>Verrucomicrobiota</taxon>
        <taxon>Verrucomicrobiia</taxon>
        <taxon>Verrucomicrobiales</taxon>
        <taxon>Akkermansiaceae</taxon>
        <taxon>Akkermansia</taxon>
    </lineage>
</organism>
<gene>
    <name evidence="8" type="primary">purA</name>
    <name evidence="11" type="ORF">CXU22_05320</name>
</gene>
<comment type="function">
    <text evidence="8">Plays an important role in the de novo pathway of purine nucleotide biosynthesis. Catalyzes the first committed step in the biosynthesis of AMP from IMP.</text>
</comment>
<name>A0A2N8HDN3_9BACT</name>
<feature type="binding site" evidence="8">
    <location>
        <position position="143"/>
    </location>
    <ligand>
        <name>IMP</name>
        <dbReference type="ChEBI" id="CHEBI:58053"/>
        <note>ligand shared between dimeric partners</note>
    </ligand>
</feature>
<keyword evidence="6 8" id="KW-0460">Magnesium</keyword>
<evidence type="ECO:0000256" key="8">
    <source>
        <dbReference type="HAMAP-Rule" id="MF_00011"/>
    </source>
</evidence>
<feature type="binding site" description="in other chain" evidence="8">
    <location>
        <position position="129"/>
    </location>
    <ligand>
        <name>IMP</name>
        <dbReference type="ChEBI" id="CHEBI:58053"/>
        <note>ligand shared between dimeric partners</note>
    </ligand>
</feature>
<dbReference type="InterPro" id="IPR001114">
    <property type="entry name" value="Adenylosuccinate_synthetase"/>
</dbReference>
<comment type="cofactor">
    <cofactor evidence="8">
        <name>Mg(2+)</name>
        <dbReference type="ChEBI" id="CHEBI:18420"/>
    </cofactor>
    <text evidence="8">Binds 1 Mg(2+) ion per subunit.</text>
</comment>
<dbReference type="InterPro" id="IPR018220">
    <property type="entry name" value="Adenylosuccin_syn_GTP-bd"/>
</dbReference>
<sequence length="423" mass="46154">MNTIIIGSQWGDEGKGKMIDFLTESADVVARGQGGNNAGHTVIANGKKYILHLVPSGILWPGKLCVIGNGVVLDPIGLVEEINELRGQGVSITKDNLLISDRAHVVLPFHKEMDAAQESSLGKKAIGTTKRGIGPTYADKARRIGVRMADMRDPQIFDEVLRRRIKMANAEMERMGLPAMDEEKMVKEVSAAANVLRPHITNTIPVMHEAVTSGKSILFEGAQGAYLDVDFGTYPFVTSSNTSSAGACTGTGVPPHKIDRIIGVCKAYTTRVGSGPFVTEDEEISNHLHSMGREFGATTGRPRRCGWADGVLLRFSAMFNGFDEMAMTNLDGYDKCPEIKICTGYDLDGEIQAYPPATVEEWERCKPVYETMPGWMQDISACRSWEEIPENAKKFVNRMSELIGCPVTTVGVGPDREQTIAVK</sequence>
<feature type="binding site" description="in other chain" evidence="8">
    <location>
        <begin position="37"/>
        <end position="40"/>
    </location>
    <ligand>
        <name>IMP</name>
        <dbReference type="ChEBI" id="CHEBI:58053"/>
        <note>ligand shared between dimeric partners</note>
    </ligand>
</feature>
<comment type="similarity">
    <text evidence="8 10">Belongs to the adenylosuccinate synthetase family.</text>
</comment>
<evidence type="ECO:0000256" key="1">
    <source>
        <dbReference type="ARBA" id="ARBA00011738"/>
    </source>
</evidence>
<evidence type="ECO:0000313" key="11">
    <source>
        <dbReference type="EMBL" id="PNC18060.1"/>
    </source>
</evidence>
<feature type="binding site" evidence="8">
    <location>
        <begin position="39"/>
        <end position="41"/>
    </location>
    <ligand>
        <name>GTP</name>
        <dbReference type="ChEBI" id="CHEBI:37565"/>
    </ligand>
</feature>
<keyword evidence="3 8" id="KW-0479">Metal-binding</keyword>
<dbReference type="FunFam" id="3.90.170.10:FF:000001">
    <property type="entry name" value="Adenylosuccinate synthetase"/>
    <property type="match status" value="1"/>
</dbReference>
<dbReference type="EMBL" id="PJKA01000010">
    <property type="protein sequence ID" value="PNC18060.1"/>
    <property type="molecule type" value="Genomic_DNA"/>
</dbReference>
<comment type="pathway">
    <text evidence="8 10">Purine metabolism; AMP biosynthesis via de novo pathway; AMP from IMP: step 1/2.</text>
</comment>
<evidence type="ECO:0000256" key="7">
    <source>
        <dbReference type="ARBA" id="ARBA00023134"/>
    </source>
</evidence>
<dbReference type="GO" id="GO:0000287">
    <property type="term" value="F:magnesium ion binding"/>
    <property type="evidence" value="ECO:0007669"/>
    <property type="project" value="UniProtKB-UniRule"/>
</dbReference>
<dbReference type="CDD" id="cd03108">
    <property type="entry name" value="AdSS"/>
    <property type="match status" value="1"/>
</dbReference>
<dbReference type="GO" id="GO:0046040">
    <property type="term" value="P:IMP metabolic process"/>
    <property type="evidence" value="ECO:0007669"/>
    <property type="project" value="TreeGrafter"/>
</dbReference>
<keyword evidence="2 8" id="KW-0436">Ligase</keyword>
<dbReference type="InterPro" id="IPR033128">
    <property type="entry name" value="Adenylosuccin_syn_Lys_AS"/>
</dbReference>
<dbReference type="Proteomes" id="UP000236000">
    <property type="component" value="Unassembled WGS sequence"/>
</dbReference>
<feature type="binding site" evidence="8">
    <location>
        <position position="303"/>
    </location>
    <ligand>
        <name>GTP</name>
        <dbReference type="ChEBI" id="CHEBI:37565"/>
    </ligand>
</feature>
<dbReference type="EC" id="6.3.4.4" evidence="8 10"/>
<feature type="binding site" description="in other chain" evidence="8">
    <location>
        <position position="223"/>
    </location>
    <ligand>
        <name>IMP</name>
        <dbReference type="ChEBI" id="CHEBI:58053"/>
        <note>ligand shared between dimeric partners</note>
    </ligand>
</feature>
<feature type="active site" description="Proton acceptor" evidence="8">
    <location>
        <position position="12"/>
    </location>
</feature>
<dbReference type="GO" id="GO:0004019">
    <property type="term" value="F:adenylosuccinate synthase activity"/>
    <property type="evidence" value="ECO:0007669"/>
    <property type="project" value="UniProtKB-UniRule"/>
</dbReference>
<keyword evidence="7 8" id="KW-0342">GTP-binding</keyword>
<dbReference type="OrthoDB" id="9807553at2"/>
<dbReference type="InterPro" id="IPR042111">
    <property type="entry name" value="Adenylosuccinate_synth_dom3"/>
</dbReference>
<evidence type="ECO:0000256" key="2">
    <source>
        <dbReference type="ARBA" id="ARBA00022598"/>
    </source>
</evidence>
<proteinExistence type="inferred from homology"/>
<feature type="binding site" evidence="8">
    <location>
        <begin position="297"/>
        <end position="303"/>
    </location>
    <ligand>
        <name>substrate</name>
    </ligand>
</feature>
<dbReference type="InterPro" id="IPR027417">
    <property type="entry name" value="P-loop_NTPase"/>
</dbReference>
<feature type="binding site" evidence="8">
    <location>
        <begin position="11"/>
        <end position="17"/>
    </location>
    <ligand>
        <name>GTP</name>
        <dbReference type="ChEBI" id="CHEBI:37565"/>
    </ligand>
</feature>
<protein>
    <recommendedName>
        <fullName evidence="8 10">Adenylosuccinate synthetase</fullName>
        <shortName evidence="8">AMPSase</shortName>
        <shortName evidence="8">AdSS</shortName>
        <ecNumber evidence="8 10">6.3.4.4</ecNumber>
    </recommendedName>
    <alternativeName>
        <fullName evidence="8">IMP--aspartate ligase</fullName>
    </alternativeName>
</protein>
<evidence type="ECO:0000256" key="4">
    <source>
        <dbReference type="ARBA" id="ARBA00022741"/>
    </source>
</evidence>
<dbReference type="Gene3D" id="3.90.170.10">
    <property type="entry name" value="Adenylosuccinate Synthetase, subunit A, domain 3"/>
    <property type="match status" value="1"/>
</dbReference>
<feature type="binding site" description="in other chain" evidence="8">
    <location>
        <position position="238"/>
    </location>
    <ligand>
        <name>IMP</name>
        <dbReference type="ChEBI" id="CHEBI:58053"/>
        <note>ligand shared between dimeric partners</note>
    </ligand>
</feature>
<reference evidence="11 12" key="1">
    <citation type="journal article" date="2017" name="BMC Genomics">
        <title>Genome sequencing of 39 Akkermansia muciniphila isolates reveals its population structure, genomic and functional diverisity, and global distribution in mammalian gut microbiotas.</title>
        <authorList>
            <person name="Guo X."/>
            <person name="Li S."/>
            <person name="Zhang J."/>
            <person name="Wu F."/>
            <person name="Li X."/>
            <person name="Wu D."/>
            <person name="Zhang M."/>
            <person name="Ou Z."/>
            <person name="Jie Z."/>
            <person name="Yan Q."/>
            <person name="Li P."/>
            <person name="Yi J."/>
            <person name="Peng Y."/>
        </authorList>
    </citation>
    <scope>NUCLEOTIDE SEQUENCE [LARGE SCALE GENOMIC DNA]</scope>
    <source>
        <strain evidence="11 12">GP24</strain>
    </source>
</reference>
<comment type="caution">
    <text evidence="11">The sequence shown here is derived from an EMBL/GenBank/DDBJ whole genome shotgun (WGS) entry which is preliminary data.</text>
</comment>
<dbReference type="FunFam" id="1.10.300.10:FF:000001">
    <property type="entry name" value="Adenylosuccinate synthetase"/>
    <property type="match status" value="1"/>
</dbReference>
<dbReference type="PROSITE" id="PS00513">
    <property type="entry name" value="ADENYLOSUCCIN_SYN_2"/>
    <property type="match status" value="1"/>
</dbReference>
<dbReference type="PANTHER" id="PTHR11846:SF0">
    <property type="entry name" value="ADENYLOSUCCINATE SYNTHETASE"/>
    <property type="match status" value="1"/>
</dbReference>
<evidence type="ECO:0000256" key="6">
    <source>
        <dbReference type="ARBA" id="ARBA00022842"/>
    </source>
</evidence>
<evidence type="ECO:0000256" key="10">
    <source>
        <dbReference type="RuleBase" id="RU000520"/>
    </source>
</evidence>
<evidence type="ECO:0000256" key="5">
    <source>
        <dbReference type="ARBA" id="ARBA00022755"/>
    </source>
</evidence>
<dbReference type="PROSITE" id="PS01266">
    <property type="entry name" value="ADENYLOSUCCIN_SYN_1"/>
    <property type="match status" value="1"/>
</dbReference>
<feature type="active site" evidence="9">
    <location>
        <position position="140"/>
    </location>
</feature>
<dbReference type="RefSeq" id="WP_102713312.1">
    <property type="nucleotide sequence ID" value="NZ_PJKA01000010.1"/>
</dbReference>
<feature type="active site" description="Proton donor" evidence="8">
    <location>
        <position position="40"/>
    </location>
</feature>
<accession>A0A2N8HDN3</accession>
<dbReference type="Pfam" id="PF00709">
    <property type="entry name" value="Adenylsucc_synt"/>
    <property type="match status" value="1"/>
</dbReference>
<evidence type="ECO:0000256" key="9">
    <source>
        <dbReference type="PROSITE-ProRule" id="PRU10134"/>
    </source>
</evidence>
<dbReference type="NCBIfam" id="TIGR00184">
    <property type="entry name" value="purA"/>
    <property type="match status" value="1"/>
</dbReference>